<dbReference type="SUPFAM" id="SSF52540">
    <property type="entry name" value="P-loop containing nucleoside triphosphate hydrolases"/>
    <property type="match status" value="1"/>
</dbReference>
<dbReference type="OrthoDB" id="429813at2759"/>
<evidence type="ECO:0000313" key="2">
    <source>
        <dbReference type="EMBL" id="GAX82729.1"/>
    </source>
</evidence>
<keyword evidence="1" id="KW-1133">Transmembrane helix</keyword>
<gene>
    <name evidence="2" type="ORF">CEUSTIGMA_g10155.t1</name>
</gene>
<evidence type="ECO:0000313" key="3">
    <source>
        <dbReference type="Proteomes" id="UP000232323"/>
    </source>
</evidence>
<dbReference type="Pfam" id="PF13469">
    <property type="entry name" value="Sulfotransfer_3"/>
    <property type="match status" value="1"/>
</dbReference>
<dbReference type="InterPro" id="IPR027417">
    <property type="entry name" value="P-loop_NTPase"/>
</dbReference>
<feature type="transmembrane region" description="Helical" evidence="1">
    <location>
        <begin position="108"/>
        <end position="128"/>
    </location>
</feature>
<keyword evidence="1" id="KW-0472">Membrane</keyword>
<keyword evidence="1" id="KW-0812">Transmembrane</keyword>
<accession>A0A250XII6</accession>
<proteinExistence type="predicted"/>
<dbReference type="Proteomes" id="UP000232323">
    <property type="component" value="Unassembled WGS sequence"/>
</dbReference>
<dbReference type="Gene3D" id="3.40.50.300">
    <property type="entry name" value="P-loop containing nucleotide triphosphate hydrolases"/>
    <property type="match status" value="1"/>
</dbReference>
<feature type="transmembrane region" description="Helical" evidence="1">
    <location>
        <begin position="50"/>
        <end position="71"/>
    </location>
</feature>
<feature type="transmembrane region" description="Helical" evidence="1">
    <location>
        <begin position="20"/>
        <end position="38"/>
    </location>
</feature>
<organism evidence="2 3">
    <name type="scientific">Chlamydomonas eustigma</name>
    <dbReference type="NCBI Taxonomy" id="1157962"/>
    <lineage>
        <taxon>Eukaryota</taxon>
        <taxon>Viridiplantae</taxon>
        <taxon>Chlorophyta</taxon>
        <taxon>core chlorophytes</taxon>
        <taxon>Chlorophyceae</taxon>
        <taxon>CS clade</taxon>
        <taxon>Chlamydomonadales</taxon>
        <taxon>Chlamydomonadaceae</taxon>
        <taxon>Chlamydomonas</taxon>
    </lineage>
</organism>
<protein>
    <recommendedName>
        <fullName evidence="4">Sulfotransferase</fullName>
    </recommendedName>
</protein>
<dbReference type="PANTHER" id="PTHR36451:SF1">
    <property type="entry name" value="OMEGA-HYDROXY-BETA-DIHYDROMENAQUINONE-9 SULFOTRANSFERASE STF3"/>
    <property type="match status" value="1"/>
</dbReference>
<sequence>MEERPVYHFTTKHRWQVRMHFFTGVTIWPWVRFLSQFWRCIDWATYFHRIIFLSIMSVLNTMLAMVEWILYSRHYNNQALHPEPVFILGHPRSGTTHLHYLMSQDPDFIFTTMFQAVFPSAFICLRPFQDAISRMIMDDHRPMDNVKLGGEVPAEDEIGVASLTGGISPYTAWSLQREEKRCFRDFYSFLRAKSSEAPSSSLHSKKLSYYFQEWQQCFLLFLKKVTYWYSRASSDKAPKQLLLKSPVHTARIQILLKMFPKAKFVLIHRHPMDVFLSSAHFADTYFWYTSLQQPTDRHSTDYILDQYELLHKQYMADRALIDKDCLHEVSFDELEADPLSSIQAIYTKFG</sequence>
<evidence type="ECO:0000256" key="1">
    <source>
        <dbReference type="SAM" id="Phobius"/>
    </source>
</evidence>
<name>A0A250XII6_9CHLO</name>
<dbReference type="InterPro" id="IPR052736">
    <property type="entry name" value="Stf3_sulfotransferase"/>
</dbReference>
<keyword evidence="3" id="KW-1185">Reference proteome</keyword>
<evidence type="ECO:0008006" key="4">
    <source>
        <dbReference type="Google" id="ProtNLM"/>
    </source>
</evidence>
<reference evidence="2 3" key="1">
    <citation type="submission" date="2017-08" db="EMBL/GenBank/DDBJ databases">
        <title>Acidophilic green algal genome provides insights into adaptation to an acidic environment.</title>
        <authorList>
            <person name="Hirooka S."/>
            <person name="Hirose Y."/>
            <person name="Kanesaki Y."/>
            <person name="Higuchi S."/>
            <person name="Fujiwara T."/>
            <person name="Onuma R."/>
            <person name="Era A."/>
            <person name="Ohbayashi R."/>
            <person name="Uzuka A."/>
            <person name="Nozaki H."/>
            <person name="Yoshikawa H."/>
            <person name="Miyagishima S.Y."/>
        </authorList>
    </citation>
    <scope>NUCLEOTIDE SEQUENCE [LARGE SCALE GENOMIC DNA]</scope>
    <source>
        <strain evidence="2 3">NIES-2499</strain>
    </source>
</reference>
<dbReference type="AlphaFoldDB" id="A0A250XII6"/>
<comment type="caution">
    <text evidence="2">The sequence shown here is derived from an EMBL/GenBank/DDBJ whole genome shotgun (WGS) entry which is preliminary data.</text>
</comment>
<dbReference type="EMBL" id="BEGY01000085">
    <property type="protein sequence ID" value="GAX82729.1"/>
    <property type="molecule type" value="Genomic_DNA"/>
</dbReference>
<dbReference type="PANTHER" id="PTHR36451">
    <property type="entry name" value="PAPS-DEPENDENT SULFOTRANSFERASE STF3"/>
    <property type="match status" value="1"/>
</dbReference>